<accession>A0AAD6UR00</accession>
<sequence length="252" mass="26971">MAARMKNDNTAPHRRLAATLASTVPLTGYPTLLAGLGRELALEALKRGDSLDVTASLEELHAIAKAAAEIYGRIDVVVNNNAGYVLLGTVEESTPEETLSQFDTNVFGALNVTRAFLPYMRPRRTGTIVSMPVGGLYSATKFALRGISDALNLELAPLGLRSICIDFGCFRTLEPGHRTPIISRIAGYREMTQKTEDGGRNYRGKQPGDLGKGVVAVLDVVRGEGAAVEKPFPTSLTLGSDCYAVVKEMSEG</sequence>
<reference evidence="3" key="1">
    <citation type="submission" date="2023-03" db="EMBL/GenBank/DDBJ databases">
        <title>Massive genome expansion in bonnet fungi (Mycena s.s.) driven by repeated elements and novel gene families across ecological guilds.</title>
        <authorList>
            <consortium name="Lawrence Berkeley National Laboratory"/>
            <person name="Harder C.B."/>
            <person name="Miyauchi S."/>
            <person name="Viragh M."/>
            <person name="Kuo A."/>
            <person name="Thoen E."/>
            <person name="Andreopoulos B."/>
            <person name="Lu D."/>
            <person name="Skrede I."/>
            <person name="Drula E."/>
            <person name="Henrissat B."/>
            <person name="Morin E."/>
            <person name="Kohler A."/>
            <person name="Barry K."/>
            <person name="LaButti K."/>
            <person name="Morin E."/>
            <person name="Salamov A."/>
            <person name="Lipzen A."/>
            <person name="Mereny Z."/>
            <person name="Hegedus B."/>
            <person name="Baldrian P."/>
            <person name="Stursova M."/>
            <person name="Weitz H."/>
            <person name="Taylor A."/>
            <person name="Grigoriev I.V."/>
            <person name="Nagy L.G."/>
            <person name="Martin F."/>
            <person name="Kauserud H."/>
        </authorList>
    </citation>
    <scope>NUCLEOTIDE SEQUENCE</scope>
    <source>
        <strain evidence="3">9144</strain>
    </source>
</reference>
<comment type="similarity">
    <text evidence="1">Belongs to the short-chain dehydrogenases/reductases (SDR) family.</text>
</comment>
<dbReference type="InterPro" id="IPR036291">
    <property type="entry name" value="NAD(P)-bd_dom_sf"/>
</dbReference>
<keyword evidence="2" id="KW-0560">Oxidoreductase</keyword>
<dbReference type="EMBL" id="JARJCW010000128">
    <property type="protein sequence ID" value="KAJ7191785.1"/>
    <property type="molecule type" value="Genomic_DNA"/>
</dbReference>
<organism evidence="3 4">
    <name type="scientific">Mycena pura</name>
    <dbReference type="NCBI Taxonomy" id="153505"/>
    <lineage>
        <taxon>Eukaryota</taxon>
        <taxon>Fungi</taxon>
        <taxon>Dikarya</taxon>
        <taxon>Basidiomycota</taxon>
        <taxon>Agaricomycotina</taxon>
        <taxon>Agaricomycetes</taxon>
        <taxon>Agaricomycetidae</taxon>
        <taxon>Agaricales</taxon>
        <taxon>Marasmiineae</taxon>
        <taxon>Mycenaceae</taxon>
        <taxon>Mycena</taxon>
    </lineage>
</organism>
<dbReference type="GO" id="GO:0016491">
    <property type="term" value="F:oxidoreductase activity"/>
    <property type="evidence" value="ECO:0007669"/>
    <property type="project" value="UniProtKB-KW"/>
</dbReference>
<dbReference type="InterPro" id="IPR051911">
    <property type="entry name" value="SDR_oxidoreductase"/>
</dbReference>
<evidence type="ECO:0000313" key="3">
    <source>
        <dbReference type="EMBL" id="KAJ7191785.1"/>
    </source>
</evidence>
<dbReference type="PANTHER" id="PTHR43976:SF16">
    <property type="entry name" value="SHORT-CHAIN DEHYDROGENASE_REDUCTASE FAMILY PROTEIN"/>
    <property type="match status" value="1"/>
</dbReference>
<dbReference type="PANTHER" id="PTHR43976">
    <property type="entry name" value="SHORT CHAIN DEHYDROGENASE"/>
    <property type="match status" value="1"/>
</dbReference>
<dbReference type="SUPFAM" id="SSF51735">
    <property type="entry name" value="NAD(P)-binding Rossmann-fold domains"/>
    <property type="match status" value="1"/>
</dbReference>
<dbReference type="Pfam" id="PF00106">
    <property type="entry name" value="adh_short"/>
    <property type="match status" value="1"/>
</dbReference>
<name>A0AAD6UR00_9AGAR</name>
<protein>
    <submittedName>
        <fullName evidence="3">Uncharacterized protein</fullName>
    </submittedName>
</protein>
<gene>
    <name evidence="3" type="ORF">GGX14DRAFT_596989</name>
</gene>
<evidence type="ECO:0000256" key="1">
    <source>
        <dbReference type="ARBA" id="ARBA00006484"/>
    </source>
</evidence>
<keyword evidence="4" id="KW-1185">Reference proteome</keyword>
<proteinExistence type="inferred from homology"/>
<dbReference type="InterPro" id="IPR002347">
    <property type="entry name" value="SDR_fam"/>
</dbReference>
<evidence type="ECO:0000313" key="4">
    <source>
        <dbReference type="Proteomes" id="UP001219525"/>
    </source>
</evidence>
<dbReference type="AlphaFoldDB" id="A0AAD6UR00"/>
<evidence type="ECO:0000256" key="2">
    <source>
        <dbReference type="ARBA" id="ARBA00023002"/>
    </source>
</evidence>
<dbReference type="Gene3D" id="3.40.50.720">
    <property type="entry name" value="NAD(P)-binding Rossmann-like Domain"/>
    <property type="match status" value="1"/>
</dbReference>
<comment type="caution">
    <text evidence="3">The sequence shown here is derived from an EMBL/GenBank/DDBJ whole genome shotgun (WGS) entry which is preliminary data.</text>
</comment>
<dbReference type="Proteomes" id="UP001219525">
    <property type="component" value="Unassembled WGS sequence"/>
</dbReference>